<accession>C3YX01</accession>
<proteinExistence type="predicted"/>
<dbReference type="CDD" id="cd05819">
    <property type="entry name" value="NHL"/>
    <property type="match status" value="1"/>
</dbReference>
<evidence type="ECO:0000313" key="3">
    <source>
        <dbReference type="EMBL" id="EEN55395.1"/>
    </source>
</evidence>
<dbReference type="InterPro" id="IPR050952">
    <property type="entry name" value="TRIM-NHL_E3_ligases"/>
</dbReference>
<dbReference type="STRING" id="7739.C3YX01"/>
<dbReference type="Gene3D" id="2.120.10.30">
    <property type="entry name" value="TolB, C-terminal domain"/>
    <property type="match status" value="2"/>
</dbReference>
<dbReference type="InParanoid" id="C3YX01"/>
<reference evidence="3" key="1">
    <citation type="journal article" date="2008" name="Nature">
        <title>The amphioxus genome and the evolution of the chordate karyotype.</title>
        <authorList>
            <consortium name="US DOE Joint Genome Institute (JGI-PGF)"/>
            <person name="Putnam N.H."/>
            <person name="Butts T."/>
            <person name="Ferrier D.E.K."/>
            <person name="Furlong R.F."/>
            <person name="Hellsten U."/>
            <person name="Kawashima T."/>
            <person name="Robinson-Rechavi M."/>
            <person name="Shoguchi E."/>
            <person name="Terry A."/>
            <person name="Yu J.-K."/>
            <person name="Benito-Gutierrez E.L."/>
            <person name="Dubchak I."/>
            <person name="Garcia-Fernandez J."/>
            <person name="Gibson-Brown J.J."/>
            <person name="Grigoriev I.V."/>
            <person name="Horton A.C."/>
            <person name="de Jong P.J."/>
            <person name="Jurka J."/>
            <person name="Kapitonov V.V."/>
            <person name="Kohara Y."/>
            <person name="Kuroki Y."/>
            <person name="Lindquist E."/>
            <person name="Lucas S."/>
            <person name="Osoegawa K."/>
            <person name="Pennacchio L.A."/>
            <person name="Salamov A.A."/>
            <person name="Satou Y."/>
            <person name="Sauka-Spengler T."/>
            <person name="Schmutz J."/>
            <person name="Shin-I T."/>
            <person name="Toyoda A."/>
            <person name="Bronner-Fraser M."/>
            <person name="Fujiyama A."/>
            <person name="Holland L.Z."/>
            <person name="Holland P.W.H."/>
            <person name="Satoh N."/>
            <person name="Rokhsar D.S."/>
        </authorList>
    </citation>
    <scope>NUCLEOTIDE SEQUENCE [LARGE SCALE GENOMIC DNA]</scope>
    <source>
        <strain evidence="3">S238N-H82</strain>
        <tissue evidence="3">Testes</tissue>
    </source>
</reference>
<dbReference type="PANTHER" id="PTHR24104">
    <property type="entry name" value="E3 UBIQUITIN-PROTEIN LIGASE NHLRC1-RELATED"/>
    <property type="match status" value="1"/>
</dbReference>
<organism>
    <name type="scientific">Branchiostoma floridae</name>
    <name type="common">Florida lancelet</name>
    <name type="synonym">Amphioxus</name>
    <dbReference type="NCBI Taxonomy" id="7739"/>
    <lineage>
        <taxon>Eukaryota</taxon>
        <taxon>Metazoa</taxon>
        <taxon>Chordata</taxon>
        <taxon>Cephalochordata</taxon>
        <taxon>Leptocardii</taxon>
        <taxon>Amphioxiformes</taxon>
        <taxon>Branchiostomatidae</taxon>
        <taxon>Branchiostoma</taxon>
    </lineage>
</organism>
<feature type="repeat" description="NHL" evidence="2">
    <location>
        <begin position="184"/>
        <end position="223"/>
    </location>
</feature>
<feature type="non-terminal residue" evidence="3">
    <location>
        <position position="223"/>
    </location>
</feature>
<name>C3YX01_BRAFL</name>
<protein>
    <recommendedName>
        <fullName evidence="4">SMP-30/Gluconolactonase/LRE-like region domain-containing protein</fullName>
    </recommendedName>
</protein>
<evidence type="ECO:0000256" key="2">
    <source>
        <dbReference type="PROSITE-ProRule" id="PRU00504"/>
    </source>
</evidence>
<dbReference type="eggNOG" id="KOG2177">
    <property type="taxonomic scope" value="Eukaryota"/>
</dbReference>
<dbReference type="EMBL" id="GG666561">
    <property type="protein sequence ID" value="EEN55395.1"/>
    <property type="molecule type" value="Genomic_DNA"/>
</dbReference>
<dbReference type="SUPFAM" id="SSF101898">
    <property type="entry name" value="NHL repeat"/>
    <property type="match status" value="1"/>
</dbReference>
<dbReference type="InterPro" id="IPR011042">
    <property type="entry name" value="6-blade_b-propeller_TolB-like"/>
</dbReference>
<dbReference type="InterPro" id="IPR001258">
    <property type="entry name" value="NHL_repeat"/>
</dbReference>
<gene>
    <name evidence="3" type="ORF">BRAFLDRAFT_168966</name>
</gene>
<dbReference type="Pfam" id="PF01436">
    <property type="entry name" value="NHL"/>
    <property type="match status" value="3"/>
</dbReference>
<dbReference type="PROSITE" id="PS51125">
    <property type="entry name" value="NHL"/>
    <property type="match status" value="3"/>
</dbReference>
<feature type="non-terminal residue" evidence="3">
    <location>
        <position position="1"/>
    </location>
</feature>
<feature type="repeat" description="NHL" evidence="2">
    <location>
        <begin position="1"/>
        <end position="37"/>
    </location>
</feature>
<feature type="repeat" description="NHL" evidence="2">
    <location>
        <begin position="85"/>
        <end position="126"/>
    </location>
</feature>
<keyword evidence="1" id="KW-0677">Repeat</keyword>
<dbReference type="FunFam" id="2.120.10.30:FF:000333">
    <property type="entry name" value="Uncharacterized protein"/>
    <property type="match status" value="1"/>
</dbReference>
<evidence type="ECO:0008006" key="4">
    <source>
        <dbReference type="Google" id="ProtNLM"/>
    </source>
</evidence>
<sequence length="223" mass="24740">GREEGQFWFPKGLTICPKGRIIVADSGNHRVQLFDINGKWEREIITRARGTAYPVAPRNVNTDVLCNIYISDIGDRTVKVLDTEGHLKAIIGKDILRSPTGVCVDKEGKVIVADAEKNTLEIFASDGHHLDTLIPEQEGLKEPQEIALTPDGTKLVVVNSGNHRVLYIFYTHLVNMEQRQANFLHSFGKPGSRKGHFFAPKGLAICPKGGILVADSWNHRVQL</sequence>
<evidence type="ECO:0000256" key="1">
    <source>
        <dbReference type="ARBA" id="ARBA00022737"/>
    </source>
</evidence>
<dbReference type="AlphaFoldDB" id="C3YX01"/>
<dbReference type="PANTHER" id="PTHR24104:SF50">
    <property type="entry name" value="SMP-30_GLUCONOLACTONASE_LRE-LIKE REGION DOMAIN-CONTAINING PROTEIN"/>
    <property type="match status" value="1"/>
</dbReference>